<feature type="compositionally biased region" description="Basic and acidic residues" evidence="1">
    <location>
        <begin position="41"/>
        <end position="54"/>
    </location>
</feature>
<evidence type="ECO:0000313" key="4">
    <source>
        <dbReference type="Proteomes" id="UP001549104"/>
    </source>
</evidence>
<comment type="caution">
    <text evidence="3">The sequence shown here is derived from an EMBL/GenBank/DDBJ whole genome shotgun (WGS) entry which is preliminary data.</text>
</comment>
<dbReference type="PROSITE" id="PS51257">
    <property type="entry name" value="PROKAR_LIPOPROTEIN"/>
    <property type="match status" value="1"/>
</dbReference>
<reference evidence="3 4" key="1">
    <citation type="submission" date="2024-06" db="EMBL/GenBank/DDBJ databases">
        <title>Sorghum-associated microbial communities from plants grown in Nebraska, USA.</title>
        <authorList>
            <person name="Schachtman D."/>
        </authorList>
    </citation>
    <scope>NUCLEOTIDE SEQUENCE [LARGE SCALE GENOMIC DNA]</scope>
    <source>
        <strain evidence="3 4">1288</strain>
    </source>
</reference>
<sequence>MKSRWSLLYAAIATTLLLTACGTSTDKEPESTNGSADVVENVDKEPVTEGKEPDTEVDEVDEVQEDIMKNADLKESDEQSYAISVLPDFSLSSEEPGKDSLISADNEAVFMRIETVAKEDGTYDYLAENMIAVLEASGDGSAPIEVLDEKSIPTAEGIENAKVLAIKAETASITGIIFERDNMVVKLTIYDSPKEEYFEQFLRMAETIVPK</sequence>
<name>A0ABV2K4E4_SPOPS</name>
<gene>
    <name evidence="3" type="ORF">ABIC55_001009</name>
</gene>
<evidence type="ECO:0000256" key="1">
    <source>
        <dbReference type="SAM" id="MobiDB-lite"/>
    </source>
</evidence>
<feature type="chain" id="PRO_5046121660" evidence="2">
    <location>
        <begin position="21"/>
        <end position="211"/>
    </location>
</feature>
<proteinExistence type="predicted"/>
<organism evidence="3 4">
    <name type="scientific">Sporosarcina psychrophila</name>
    <name type="common">Bacillus psychrophilus</name>
    <dbReference type="NCBI Taxonomy" id="1476"/>
    <lineage>
        <taxon>Bacteria</taxon>
        <taxon>Bacillati</taxon>
        <taxon>Bacillota</taxon>
        <taxon>Bacilli</taxon>
        <taxon>Bacillales</taxon>
        <taxon>Caryophanaceae</taxon>
        <taxon>Sporosarcina</taxon>
    </lineage>
</organism>
<dbReference type="Proteomes" id="UP001549104">
    <property type="component" value="Unassembled WGS sequence"/>
</dbReference>
<feature type="signal peptide" evidence="2">
    <location>
        <begin position="1"/>
        <end position="20"/>
    </location>
</feature>
<keyword evidence="2" id="KW-0732">Signal</keyword>
<evidence type="ECO:0000313" key="3">
    <source>
        <dbReference type="EMBL" id="MET3655925.1"/>
    </source>
</evidence>
<protein>
    <submittedName>
        <fullName evidence="3">Uncharacterized protein</fullName>
    </submittedName>
</protein>
<accession>A0ABV2K4E4</accession>
<dbReference type="RefSeq" id="WP_340740468.1">
    <property type="nucleotide sequence ID" value="NZ_JBEPME010000001.1"/>
</dbReference>
<dbReference type="EMBL" id="JBEPME010000001">
    <property type="protein sequence ID" value="MET3655925.1"/>
    <property type="molecule type" value="Genomic_DNA"/>
</dbReference>
<feature type="region of interest" description="Disordered" evidence="1">
    <location>
        <begin position="23"/>
        <end position="62"/>
    </location>
</feature>
<evidence type="ECO:0000256" key="2">
    <source>
        <dbReference type="SAM" id="SignalP"/>
    </source>
</evidence>
<keyword evidence="4" id="KW-1185">Reference proteome</keyword>